<dbReference type="PANTHER" id="PTHR33710:SF64">
    <property type="entry name" value="ENDONUCLEASE_EXONUCLEASE_PHOSPHATASE DOMAIN-CONTAINING PROTEIN"/>
    <property type="match status" value="1"/>
</dbReference>
<accession>A0A0B2P9R4</accession>
<feature type="domain" description="Endonuclease/exonuclease/phosphatase" evidence="1">
    <location>
        <begin position="4"/>
        <end position="94"/>
    </location>
</feature>
<proteinExistence type="predicted"/>
<feature type="non-terminal residue" evidence="2">
    <location>
        <position position="117"/>
    </location>
</feature>
<dbReference type="EMBL" id="KN667906">
    <property type="protein sequence ID" value="KHN05956.1"/>
    <property type="molecule type" value="Genomic_DNA"/>
</dbReference>
<dbReference type="Gene3D" id="3.60.10.10">
    <property type="entry name" value="Endonuclease/exonuclease/phosphatase"/>
    <property type="match status" value="1"/>
</dbReference>
<reference evidence="2" key="1">
    <citation type="submission" date="2014-07" db="EMBL/GenBank/DDBJ databases">
        <title>Identification of a novel salt tolerance gene in wild soybean by whole-genome sequencing.</title>
        <authorList>
            <person name="Lam H.-M."/>
            <person name="Qi X."/>
            <person name="Li M.-W."/>
            <person name="Liu X."/>
            <person name="Xie M."/>
            <person name="Ni M."/>
            <person name="Xu X."/>
        </authorList>
    </citation>
    <scope>NUCLEOTIDE SEQUENCE [LARGE SCALE GENOMIC DNA]</scope>
    <source>
        <tissue evidence="2">Root</tissue>
    </source>
</reference>
<dbReference type="Proteomes" id="UP000053555">
    <property type="component" value="Unassembled WGS sequence"/>
</dbReference>
<dbReference type="InterPro" id="IPR036691">
    <property type="entry name" value="Endo/exonu/phosph_ase_sf"/>
</dbReference>
<dbReference type="AlphaFoldDB" id="A0A0B2P9R4"/>
<feature type="non-terminal residue" evidence="2">
    <location>
        <position position="1"/>
    </location>
</feature>
<evidence type="ECO:0000313" key="2">
    <source>
        <dbReference type="EMBL" id="KHN05956.1"/>
    </source>
</evidence>
<organism evidence="2">
    <name type="scientific">Glycine soja</name>
    <name type="common">Wild soybean</name>
    <dbReference type="NCBI Taxonomy" id="3848"/>
    <lineage>
        <taxon>Eukaryota</taxon>
        <taxon>Viridiplantae</taxon>
        <taxon>Streptophyta</taxon>
        <taxon>Embryophyta</taxon>
        <taxon>Tracheophyta</taxon>
        <taxon>Spermatophyta</taxon>
        <taxon>Magnoliopsida</taxon>
        <taxon>eudicotyledons</taxon>
        <taxon>Gunneridae</taxon>
        <taxon>Pentapetalae</taxon>
        <taxon>rosids</taxon>
        <taxon>fabids</taxon>
        <taxon>Fabales</taxon>
        <taxon>Fabaceae</taxon>
        <taxon>Papilionoideae</taxon>
        <taxon>50 kb inversion clade</taxon>
        <taxon>NPAAA clade</taxon>
        <taxon>indigoferoid/millettioid clade</taxon>
        <taxon>Phaseoleae</taxon>
        <taxon>Glycine</taxon>
        <taxon>Glycine subgen. Soja</taxon>
    </lineage>
</organism>
<dbReference type="GO" id="GO:0003824">
    <property type="term" value="F:catalytic activity"/>
    <property type="evidence" value="ECO:0007669"/>
    <property type="project" value="InterPro"/>
</dbReference>
<name>A0A0B2P9R4_GLYSO</name>
<dbReference type="Pfam" id="PF03372">
    <property type="entry name" value="Exo_endo_phos"/>
    <property type="match status" value="1"/>
</dbReference>
<sequence>DLWCICGDFNSIRDLAERFGICQRGLGTKDIKEFNDWIDDLELVEAPWLGRNFTWFRPNGTSRSKLDRFLLSPKWHDRWSASTQSTLPRNFSNHCPVMLRSSSVNWGLKPFRILDCW</sequence>
<dbReference type="SUPFAM" id="SSF56219">
    <property type="entry name" value="DNase I-like"/>
    <property type="match status" value="1"/>
</dbReference>
<dbReference type="InterPro" id="IPR005135">
    <property type="entry name" value="Endo/exonuclease/phosphatase"/>
</dbReference>
<evidence type="ECO:0000259" key="1">
    <source>
        <dbReference type="Pfam" id="PF03372"/>
    </source>
</evidence>
<dbReference type="PANTHER" id="PTHR33710">
    <property type="entry name" value="BNAC02G09200D PROTEIN"/>
    <property type="match status" value="1"/>
</dbReference>
<protein>
    <recommendedName>
        <fullName evidence="1">Endonuclease/exonuclease/phosphatase domain-containing protein</fullName>
    </recommendedName>
</protein>
<gene>
    <name evidence="2" type="ORF">glysoja_032344</name>
</gene>